<dbReference type="AlphaFoldDB" id="A0A7C2NZY6"/>
<dbReference type="Gene3D" id="1.10.12.10">
    <property type="entry name" value="Lyase 2-enoyl-coa Hydratase, Chain A, domain 2"/>
    <property type="match status" value="1"/>
</dbReference>
<name>A0A7C2NZY6_9PLAN</name>
<evidence type="ECO:0000256" key="1">
    <source>
        <dbReference type="ARBA" id="ARBA00005254"/>
    </source>
</evidence>
<proteinExistence type="inferred from homology"/>
<dbReference type="Gene3D" id="3.90.226.10">
    <property type="entry name" value="2-enoyl-CoA Hydratase, Chain A, domain 1"/>
    <property type="match status" value="1"/>
</dbReference>
<dbReference type="SUPFAM" id="SSF52096">
    <property type="entry name" value="ClpP/crotonase"/>
    <property type="match status" value="1"/>
</dbReference>
<dbReference type="EMBL" id="DSOK01000193">
    <property type="protein sequence ID" value="HEN15134.1"/>
    <property type="molecule type" value="Genomic_DNA"/>
</dbReference>
<sequence>MLLRRAERRNALSVELLEALCATVERLAATQSCRVLILRGDGPVFSAGLDLCEAMEETLVERSAGAVDRALNLLRDSRLVTIAAVHGGAFAGGAGLMAACDLAIAAENARIGFPEVRRGLVPALICGVLRTKVRDGDLRDLFLTGEAVTAERARQLGLVQRVVPSESLLEESLQVARSIVAGGPEAIRATKQLLASEFAAPPEVLPRSLRDWHLRFRRSDEAREGLRAFLEKRAPNWDLARQP</sequence>
<comment type="similarity">
    <text evidence="1">Belongs to the enoyl-CoA hydratase/isomerase family.</text>
</comment>
<dbReference type="InterPro" id="IPR001753">
    <property type="entry name" value="Enoyl-CoA_hydra/iso"/>
</dbReference>
<dbReference type="InterPro" id="IPR029045">
    <property type="entry name" value="ClpP/crotonase-like_dom_sf"/>
</dbReference>
<dbReference type="GO" id="GO:0016853">
    <property type="term" value="F:isomerase activity"/>
    <property type="evidence" value="ECO:0007669"/>
    <property type="project" value="UniProtKB-KW"/>
</dbReference>
<reference evidence="2" key="1">
    <citation type="journal article" date="2020" name="mSystems">
        <title>Genome- and Community-Level Interaction Insights into Carbon Utilization and Element Cycling Functions of Hydrothermarchaeota in Hydrothermal Sediment.</title>
        <authorList>
            <person name="Zhou Z."/>
            <person name="Liu Y."/>
            <person name="Xu W."/>
            <person name="Pan J."/>
            <person name="Luo Z.H."/>
            <person name="Li M."/>
        </authorList>
    </citation>
    <scope>NUCLEOTIDE SEQUENCE [LARGE SCALE GENOMIC DNA]</scope>
    <source>
        <strain evidence="2">SpSt-339</strain>
    </source>
</reference>
<dbReference type="PANTHER" id="PTHR42964">
    <property type="entry name" value="ENOYL-COA HYDRATASE"/>
    <property type="match status" value="1"/>
</dbReference>
<protein>
    <submittedName>
        <fullName evidence="2">Enoyl-CoA hydratase/isomerase family protein</fullName>
    </submittedName>
</protein>
<dbReference type="PANTHER" id="PTHR42964:SF1">
    <property type="entry name" value="POLYKETIDE BIOSYNTHESIS ENOYL-COA HYDRATASE PKSH-RELATED"/>
    <property type="match status" value="1"/>
</dbReference>
<dbReference type="CDD" id="cd06558">
    <property type="entry name" value="crotonase-like"/>
    <property type="match status" value="1"/>
</dbReference>
<dbReference type="InterPro" id="IPR014748">
    <property type="entry name" value="Enoyl-CoA_hydra_C"/>
</dbReference>
<keyword evidence="2" id="KW-0413">Isomerase</keyword>
<organism evidence="2">
    <name type="scientific">Schlesneria paludicola</name>
    <dbReference type="NCBI Taxonomy" id="360056"/>
    <lineage>
        <taxon>Bacteria</taxon>
        <taxon>Pseudomonadati</taxon>
        <taxon>Planctomycetota</taxon>
        <taxon>Planctomycetia</taxon>
        <taxon>Planctomycetales</taxon>
        <taxon>Planctomycetaceae</taxon>
        <taxon>Schlesneria</taxon>
    </lineage>
</organism>
<comment type="caution">
    <text evidence="2">The sequence shown here is derived from an EMBL/GenBank/DDBJ whole genome shotgun (WGS) entry which is preliminary data.</text>
</comment>
<gene>
    <name evidence="2" type="ORF">ENQ76_06665</name>
</gene>
<evidence type="ECO:0000313" key="2">
    <source>
        <dbReference type="EMBL" id="HEN15134.1"/>
    </source>
</evidence>
<dbReference type="Pfam" id="PF00378">
    <property type="entry name" value="ECH_1"/>
    <property type="match status" value="1"/>
</dbReference>
<dbReference type="InterPro" id="IPR051683">
    <property type="entry name" value="Enoyl-CoA_Hydratase/Isomerase"/>
</dbReference>
<accession>A0A7C2NZY6</accession>